<proteinExistence type="predicted"/>
<evidence type="ECO:0000313" key="1">
    <source>
        <dbReference type="EMBL" id="VEN62971.1"/>
    </source>
</evidence>
<reference evidence="1 2" key="1">
    <citation type="submission" date="2019-01" db="EMBL/GenBank/DDBJ databases">
        <authorList>
            <person name="Sayadi A."/>
        </authorList>
    </citation>
    <scope>NUCLEOTIDE SEQUENCE [LARGE SCALE GENOMIC DNA]</scope>
</reference>
<accession>A0A653DUG4</accession>
<dbReference type="EMBL" id="CAACVG010014276">
    <property type="protein sequence ID" value="VEN62971.1"/>
    <property type="molecule type" value="Genomic_DNA"/>
</dbReference>
<evidence type="ECO:0000313" key="2">
    <source>
        <dbReference type="Proteomes" id="UP000410492"/>
    </source>
</evidence>
<organism evidence="1 2">
    <name type="scientific">Callosobruchus maculatus</name>
    <name type="common">Southern cowpea weevil</name>
    <name type="synonym">Pulse bruchid</name>
    <dbReference type="NCBI Taxonomy" id="64391"/>
    <lineage>
        <taxon>Eukaryota</taxon>
        <taxon>Metazoa</taxon>
        <taxon>Ecdysozoa</taxon>
        <taxon>Arthropoda</taxon>
        <taxon>Hexapoda</taxon>
        <taxon>Insecta</taxon>
        <taxon>Pterygota</taxon>
        <taxon>Neoptera</taxon>
        <taxon>Endopterygota</taxon>
        <taxon>Coleoptera</taxon>
        <taxon>Polyphaga</taxon>
        <taxon>Cucujiformia</taxon>
        <taxon>Chrysomeloidea</taxon>
        <taxon>Chrysomelidae</taxon>
        <taxon>Bruchinae</taxon>
        <taxon>Bruchini</taxon>
        <taxon>Callosobruchus</taxon>
    </lineage>
</organism>
<gene>
    <name evidence="1" type="ORF">CALMAC_LOCUS19939</name>
</gene>
<protein>
    <submittedName>
        <fullName evidence="1">Uncharacterized protein</fullName>
    </submittedName>
</protein>
<name>A0A653DUG4_CALMS</name>
<sequence>MCQAVRMKKKKKNQALIKLNATACKILVAVVVQALQKKRGPLLHMERLKEFAGIAKK</sequence>
<keyword evidence="2" id="KW-1185">Reference proteome</keyword>
<dbReference type="AlphaFoldDB" id="A0A653DUG4"/>
<dbReference type="Proteomes" id="UP000410492">
    <property type="component" value="Unassembled WGS sequence"/>
</dbReference>